<dbReference type="SUPFAM" id="SSF55804">
    <property type="entry name" value="Phoshotransferase/anion transport protein"/>
    <property type="match status" value="1"/>
</dbReference>
<dbReference type="PANTHER" id="PTHR47738">
    <property type="entry name" value="PTS SYSTEM FRUCTOSE-LIKE EIIA COMPONENT-RELATED"/>
    <property type="match status" value="1"/>
</dbReference>
<reference evidence="2" key="1">
    <citation type="submission" date="2021-05" db="EMBL/GenBank/DDBJ databases">
        <title>Energy efficiency and biological interactions define the core microbiome of deep oligotrophic groundwater.</title>
        <authorList>
            <person name="Mehrshad M."/>
            <person name="Lopez-Fernandez M."/>
            <person name="Bell E."/>
            <person name="Bernier-Latmani R."/>
            <person name="Bertilsson S."/>
            <person name="Dopson M."/>
        </authorList>
    </citation>
    <scope>NUCLEOTIDE SEQUENCE</scope>
    <source>
        <strain evidence="2">Modern_marine.mb.64</strain>
    </source>
</reference>
<sequence length="162" mass="18687">MLKSEMILMELETENPPEPEDASIRDRYIWNIKDSVLKELADLMDKSGRVGNRTRLLRDLQNRERKATTGIGRGFAIPHVRTREAREFLFGLARSTAGVHFDALDQDPVHIFLCFVAPPHDDQLYLSIYRRIAEAITTTTVLEELMAARDEGEILRAMKWFD</sequence>
<dbReference type="InterPro" id="IPR016152">
    <property type="entry name" value="PTrfase/Anion_transptr"/>
</dbReference>
<dbReference type="InterPro" id="IPR051541">
    <property type="entry name" value="PTS_SugarTrans_NitroReg"/>
</dbReference>
<organism evidence="2 3">
    <name type="scientific">Eiseniibacteriota bacterium</name>
    <dbReference type="NCBI Taxonomy" id="2212470"/>
    <lineage>
        <taxon>Bacteria</taxon>
        <taxon>Candidatus Eiseniibacteriota</taxon>
    </lineage>
</organism>
<dbReference type="PROSITE" id="PS51094">
    <property type="entry name" value="PTS_EIIA_TYPE_2"/>
    <property type="match status" value="1"/>
</dbReference>
<dbReference type="Proteomes" id="UP000777784">
    <property type="component" value="Unassembled WGS sequence"/>
</dbReference>
<dbReference type="AlphaFoldDB" id="A0A948RYJ7"/>
<dbReference type="InterPro" id="IPR002178">
    <property type="entry name" value="PTS_EIIA_type-2_dom"/>
</dbReference>
<protein>
    <submittedName>
        <fullName evidence="2">PTS sugar transporter subunit IIA</fullName>
    </submittedName>
</protein>
<feature type="domain" description="PTS EIIA type-2" evidence="1">
    <location>
        <begin position="15"/>
        <end position="161"/>
    </location>
</feature>
<keyword evidence="2" id="KW-0762">Sugar transport</keyword>
<evidence type="ECO:0000313" key="2">
    <source>
        <dbReference type="EMBL" id="MBU2692796.1"/>
    </source>
</evidence>
<evidence type="ECO:0000313" key="3">
    <source>
        <dbReference type="Proteomes" id="UP000777784"/>
    </source>
</evidence>
<comment type="caution">
    <text evidence="2">The sequence shown here is derived from an EMBL/GenBank/DDBJ whole genome shotgun (WGS) entry which is preliminary data.</text>
</comment>
<name>A0A948RYJ7_UNCEI</name>
<gene>
    <name evidence="2" type="ORF">KJ970_17905</name>
</gene>
<dbReference type="Pfam" id="PF00359">
    <property type="entry name" value="PTS_EIIA_2"/>
    <property type="match status" value="1"/>
</dbReference>
<evidence type="ECO:0000259" key="1">
    <source>
        <dbReference type="PROSITE" id="PS51094"/>
    </source>
</evidence>
<keyword evidence="2" id="KW-0813">Transport</keyword>
<proteinExistence type="predicted"/>
<dbReference type="Gene3D" id="3.40.930.10">
    <property type="entry name" value="Mannitol-specific EII, Chain A"/>
    <property type="match status" value="1"/>
</dbReference>
<dbReference type="EMBL" id="JAHJDP010000100">
    <property type="protein sequence ID" value="MBU2692796.1"/>
    <property type="molecule type" value="Genomic_DNA"/>
</dbReference>
<accession>A0A948RYJ7</accession>